<feature type="domain" description="EF-hand" evidence="6">
    <location>
        <begin position="96"/>
        <end position="131"/>
    </location>
</feature>
<dbReference type="InterPro" id="IPR011992">
    <property type="entry name" value="EF-hand-dom_pair"/>
</dbReference>
<dbReference type="PROSITE" id="PS50222">
    <property type="entry name" value="EF_HAND_2"/>
    <property type="match status" value="2"/>
</dbReference>
<dbReference type="InterPro" id="IPR018247">
    <property type="entry name" value="EF_Hand_1_Ca_BS"/>
</dbReference>
<comment type="subcellular location">
    <subcellularLocation>
        <location evidence="1">Cell projection</location>
        <location evidence="1">Cilium</location>
        <location evidence="1">Flagellum</location>
    </subcellularLocation>
</comment>
<dbReference type="PANTHER" id="PTHR14952">
    <property type="entry name" value="ROPPORIN-1-LIKE PROTEIN"/>
    <property type="match status" value="1"/>
</dbReference>
<dbReference type="Gene3D" id="1.10.238.10">
    <property type="entry name" value="EF-hand"/>
    <property type="match status" value="1"/>
</dbReference>
<accession>A0A0S4JCS1</accession>
<dbReference type="GO" id="GO:0005509">
    <property type="term" value="F:calcium ion binding"/>
    <property type="evidence" value="ECO:0007669"/>
    <property type="project" value="InterPro"/>
</dbReference>
<dbReference type="SMART" id="SM00054">
    <property type="entry name" value="EFh"/>
    <property type="match status" value="2"/>
</dbReference>
<dbReference type="InterPro" id="IPR002048">
    <property type="entry name" value="EF_hand_dom"/>
</dbReference>
<evidence type="ECO:0000259" key="6">
    <source>
        <dbReference type="PROSITE" id="PS50222"/>
    </source>
</evidence>
<evidence type="ECO:0000256" key="2">
    <source>
        <dbReference type="ARBA" id="ARBA00022837"/>
    </source>
</evidence>
<keyword evidence="2" id="KW-0106">Calcium</keyword>
<gene>
    <name evidence="7" type="ORF">BSAL_12165</name>
</gene>
<evidence type="ECO:0000313" key="8">
    <source>
        <dbReference type="Proteomes" id="UP000051952"/>
    </source>
</evidence>
<feature type="domain" description="EF-hand" evidence="6">
    <location>
        <begin position="137"/>
        <end position="172"/>
    </location>
</feature>
<keyword evidence="8" id="KW-1185">Reference proteome</keyword>
<keyword evidence="3" id="KW-0282">Flagellum</keyword>
<dbReference type="EMBL" id="CYKH01001593">
    <property type="protein sequence ID" value="CUG87818.1"/>
    <property type="molecule type" value="Genomic_DNA"/>
</dbReference>
<evidence type="ECO:0000256" key="1">
    <source>
        <dbReference type="ARBA" id="ARBA00004230"/>
    </source>
</evidence>
<dbReference type="SUPFAM" id="SSF47473">
    <property type="entry name" value="EF-hand"/>
    <property type="match status" value="1"/>
</dbReference>
<dbReference type="CDD" id="cd00051">
    <property type="entry name" value="EFh"/>
    <property type="match status" value="1"/>
</dbReference>
<dbReference type="VEuPathDB" id="TriTrypDB:BSAL_12165"/>
<dbReference type="Pfam" id="PF13499">
    <property type="entry name" value="EF-hand_7"/>
    <property type="match status" value="1"/>
</dbReference>
<reference evidence="8" key="1">
    <citation type="submission" date="2015-09" db="EMBL/GenBank/DDBJ databases">
        <authorList>
            <consortium name="Pathogen Informatics"/>
        </authorList>
    </citation>
    <scope>NUCLEOTIDE SEQUENCE [LARGE SCALE GENOMIC DNA]</scope>
    <source>
        <strain evidence="8">Lake Konstanz</strain>
    </source>
</reference>
<dbReference type="OrthoDB" id="10067602at2759"/>
<dbReference type="PROSITE" id="PS00018">
    <property type="entry name" value="EF_HAND_1"/>
    <property type="match status" value="2"/>
</dbReference>
<evidence type="ECO:0000256" key="5">
    <source>
        <dbReference type="ARBA" id="ARBA00035651"/>
    </source>
</evidence>
<keyword evidence="4" id="KW-0966">Cell projection</keyword>
<name>A0A0S4JCS1_BODSA</name>
<proteinExistence type="inferred from homology"/>
<dbReference type="CDD" id="cd22985">
    <property type="entry name" value="DD_CrRSP11-like"/>
    <property type="match status" value="1"/>
</dbReference>
<organism evidence="7 8">
    <name type="scientific">Bodo saltans</name>
    <name type="common">Flagellated protozoan</name>
    <dbReference type="NCBI Taxonomy" id="75058"/>
    <lineage>
        <taxon>Eukaryota</taxon>
        <taxon>Discoba</taxon>
        <taxon>Euglenozoa</taxon>
        <taxon>Kinetoplastea</taxon>
        <taxon>Metakinetoplastina</taxon>
        <taxon>Eubodonida</taxon>
        <taxon>Bodonidae</taxon>
        <taxon>Bodo</taxon>
    </lineage>
</organism>
<keyword evidence="3" id="KW-0969">Cilium</keyword>
<evidence type="ECO:0000256" key="4">
    <source>
        <dbReference type="ARBA" id="ARBA00023273"/>
    </source>
</evidence>
<dbReference type="GO" id="GO:0031514">
    <property type="term" value="C:motile cilium"/>
    <property type="evidence" value="ECO:0007669"/>
    <property type="project" value="UniProtKB-SubCell"/>
</dbReference>
<comment type="similarity">
    <text evidence="5">Belongs to the ropporin family.</text>
</comment>
<evidence type="ECO:0000313" key="7">
    <source>
        <dbReference type="EMBL" id="CUG87818.1"/>
    </source>
</evidence>
<dbReference type="PANTHER" id="PTHR14952:SF9">
    <property type="entry name" value="EF-HAND DOMAIN-CONTAINING PROTEIN"/>
    <property type="match status" value="1"/>
</dbReference>
<evidence type="ECO:0000256" key="3">
    <source>
        <dbReference type="ARBA" id="ARBA00022846"/>
    </source>
</evidence>
<sequence>MNSMYAAEQINIPPELGTILKQYTKAVMRDRPQELYKFSANFFANLCGQTAPFDEQGQLLSQQQNRGATTGSNGDMVTDVIPDAGNFESVNTGDDVTQERISQIFKKYDTNQNGRLERDEVPALIEDLRRALGLSDDEGFSSEELLSMLDSDEDGTIDLLEFRQLFFQSDESGL</sequence>
<dbReference type="Gene3D" id="1.20.890.10">
    <property type="entry name" value="cAMP-dependent protein kinase regulatory subunit, dimerization-anchoring domain"/>
    <property type="match status" value="1"/>
</dbReference>
<dbReference type="OMA" id="VMRDKPT"/>
<protein>
    <submittedName>
        <fullName evidence="7">Ca2+-binding protein, putative</fullName>
    </submittedName>
</protein>
<dbReference type="AlphaFoldDB" id="A0A0S4JCS1"/>
<dbReference type="SUPFAM" id="SSF47391">
    <property type="entry name" value="Dimerization-anchoring domain of cAMP-dependent PK regulatory subunit"/>
    <property type="match status" value="1"/>
</dbReference>
<dbReference type="Proteomes" id="UP000051952">
    <property type="component" value="Unassembled WGS sequence"/>
</dbReference>